<protein>
    <submittedName>
        <fullName evidence="1">Uncharacterized protein</fullName>
    </submittedName>
</protein>
<comment type="caution">
    <text evidence="1">The sequence shown here is derived from an EMBL/GenBank/DDBJ whole genome shotgun (WGS) entry which is preliminary data.</text>
</comment>
<dbReference type="Proteomes" id="UP001195483">
    <property type="component" value="Unassembled WGS sequence"/>
</dbReference>
<sequence length="83" mass="9174">MAGSAMPPTDNYGVTTKRYKLSYIGHGVLNRFAISWLASDIAVADQTIFQGKTATRYLPKHLPMMASTSSEIFRGWVSESTIM</sequence>
<organism evidence="1 2">
    <name type="scientific">Potamilus streckersoni</name>
    <dbReference type="NCBI Taxonomy" id="2493646"/>
    <lineage>
        <taxon>Eukaryota</taxon>
        <taxon>Metazoa</taxon>
        <taxon>Spiralia</taxon>
        <taxon>Lophotrochozoa</taxon>
        <taxon>Mollusca</taxon>
        <taxon>Bivalvia</taxon>
        <taxon>Autobranchia</taxon>
        <taxon>Heteroconchia</taxon>
        <taxon>Palaeoheterodonta</taxon>
        <taxon>Unionida</taxon>
        <taxon>Unionoidea</taxon>
        <taxon>Unionidae</taxon>
        <taxon>Ambleminae</taxon>
        <taxon>Lampsilini</taxon>
        <taxon>Potamilus</taxon>
    </lineage>
</organism>
<evidence type="ECO:0000313" key="1">
    <source>
        <dbReference type="EMBL" id="KAK3594774.1"/>
    </source>
</evidence>
<name>A0AAE0SMR1_9BIVA</name>
<gene>
    <name evidence="1" type="ORF">CHS0354_030715</name>
</gene>
<reference evidence="1" key="2">
    <citation type="journal article" date="2021" name="Genome Biol. Evol.">
        <title>Developing a high-quality reference genome for a parasitic bivalve with doubly uniparental inheritance (Bivalvia: Unionida).</title>
        <authorList>
            <person name="Smith C.H."/>
        </authorList>
    </citation>
    <scope>NUCLEOTIDE SEQUENCE</scope>
    <source>
        <strain evidence="1">CHS0354</strain>
        <tissue evidence="1">Mantle</tissue>
    </source>
</reference>
<evidence type="ECO:0000313" key="2">
    <source>
        <dbReference type="Proteomes" id="UP001195483"/>
    </source>
</evidence>
<reference evidence="1" key="1">
    <citation type="journal article" date="2021" name="Genome Biol. Evol.">
        <title>A High-Quality Reference Genome for a Parasitic Bivalve with Doubly Uniparental Inheritance (Bivalvia: Unionida).</title>
        <authorList>
            <person name="Smith C.H."/>
        </authorList>
    </citation>
    <scope>NUCLEOTIDE SEQUENCE</scope>
    <source>
        <strain evidence="1">CHS0354</strain>
    </source>
</reference>
<dbReference type="EMBL" id="JAEAOA010001828">
    <property type="protein sequence ID" value="KAK3594774.1"/>
    <property type="molecule type" value="Genomic_DNA"/>
</dbReference>
<proteinExistence type="predicted"/>
<keyword evidence="2" id="KW-1185">Reference proteome</keyword>
<dbReference type="AlphaFoldDB" id="A0AAE0SMR1"/>
<reference evidence="1" key="3">
    <citation type="submission" date="2023-05" db="EMBL/GenBank/DDBJ databases">
        <authorList>
            <person name="Smith C.H."/>
        </authorList>
    </citation>
    <scope>NUCLEOTIDE SEQUENCE</scope>
    <source>
        <strain evidence="1">CHS0354</strain>
        <tissue evidence="1">Mantle</tissue>
    </source>
</reference>
<accession>A0AAE0SMR1</accession>